<accession>A0A0F9L5L9</accession>
<dbReference type="Pfam" id="PF03966">
    <property type="entry name" value="Trm112p"/>
    <property type="match status" value="1"/>
</dbReference>
<reference evidence="1" key="1">
    <citation type="journal article" date="2015" name="Nature">
        <title>Complex archaea that bridge the gap between prokaryotes and eukaryotes.</title>
        <authorList>
            <person name="Spang A."/>
            <person name="Saw J.H."/>
            <person name="Jorgensen S.L."/>
            <person name="Zaremba-Niedzwiedzka K."/>
            <person name="Martijn J."/>
            <person name="Lind A.E."/>
            <person name="van Eijk R."/>
            <person name="Schleper C."/>
            <person name="Guy L."/>
            <person name="Ettema T.J."/>
        </authorList>
    </citation>
    <scope>NUCLEOTIDE SEQUENCE</scope>
</reference>
<dbReference type="EMBL" id="LAZR01007845">
    <property type="protein sequence ID" value="KKM82556.1"/>
    <property type="molecule type" value="Genomic_DNA"/>
</dbReference>
<dbReference type="Gene3D" id="2.20.25.10">
    <property type="match status" value="1"/>
</dbReference>
<protein>
    <recommendedName>
        <fullName evidence="2">Trm112p-like protein</fullName>
    </recommendedName>
</protein>
<comment type="caution">
    <text evidence="1">The sequence shown here is derived from an EMBL/GenBank/DDBJ whole genome shotgun (WGS) entry which is preliminary data.</text>
</comment>
<gene>
    <name evidence="1" type="ORF">LCGC14_1318360</name>
</gene>
<dbReference type="AlphaFoldDB" id="A0A0F9L5L9"/>
<proteinExistence type="predicted"/>
<dbReference type="InterPro" id="IPR005651">
    <property type="entry name" value="Trm112-like"/>
</dbReference>
<dbReference type="SUPFAM" id="SSF158997">
    <property type="entry name" value="Trm112p-like"/>
    <property type="match status" value="1"/>
</dbReference>
<evidence type="ECO:0000313" key="1">
    <source>
        <dbReference type="EMBL" id="KKM82556.1"/>
    </source>
</evidence>
<name>A0A0F9L5L9_9ZZZZ</name>
<sequence>MKPWLFDILACPIDKSFPLELYVFSLETRSEDIQSFVKIYKTRNIDVINDEDIINIYNEEGGQYYKDNIVIQKQKLEEYIELIISSIDELEYINDNSPSKLITRYLDILKTEIKEKIIKFSKNPEDKQFNQILPELYLLNKFKLEIEIKSGILFCKKCERWYPIIETIPQMLPDNYRDKKKEIEFLKNNKNLLNKEFFYQDLKPFNI</sequence>
<organism evidence="1">
    <name type="scientific">marine sediment metagenome</name>
    <dbReference type="NCBI Taxonomy" id="412755"/>
    <lineage>
        <taxon>unclassified sequences</taxon>
        <taxon>metagenomes</taxon>
        <taxon>ecological metagenomes</taxon>
    </lineage>
</organism>
<evidence type="ECO:0008006" key="2">
    <source>
        <dbReference type="Google" id="ProtNLM"/>
    </source>
</evidence>